<keyword evidence="2" id="KW-1185">Reference proteome</keyword>
<dbReference type="Proteomes" id="UP000830395">
    <property type="component" value="Chromosome 23"/>
</dbReference>
<protein>
    <submittedName>
        <fullName evidence="1">Uncharacterized protein</fullName>
    </submittedName>
</protein>
<organism evidence="1 2">
    <name type="scientific">Pangasius djambal</name>
    <dbReference type="NCBI Taxonomy" id="1691987"/>
    <lineage>
        <taxon>Eukaryota</taxon>
        <taxon>Metazoa</taxon>
        <taxon>Chordata</taxon>
        <taxon>Craniata</taxon>
        <taxon>Vertebrata</taxon>
        <taxon>Euteleostomi</taxon>
        <taxon>Actinopterygii</taxon>
        <taxon>Neopterygii</taxon>
        <taxon>Teleostei</taxon>
        <taxon>Ostariophysi</taxon>
        <taxon>Siluriformes</taxon>
        <taxon>Pangasiidae</taxon>
        <taxon>Pangasius</taxon>
    </lineage>
</organism>
<dbReference type="EMBL" id="CM040997">
    <property type="protein sequence ID" value="MCJ8746360.1"/>
    <property type="molecule type" value="Genomic_DNA"/>
</dbReference>
<comment type="caution">
    <text evidence="1">The sequence shown here is derived from an EMBL/GenBank/DDBJ whole genome shotgun (WGS) entry which is preliminary data.</text>
</comment>
<evidence type="ECO:0000313" key="2">
    <source>
        <dbReference type="Proteomes" id="UP000830395"/>
    </source>
</evidence>
<accession>A0ACC5ZFC8</accession>
<evidence type="ECO:0000313" key="1">
    <source>
        <dbReference type="EMBL" id="MCJ8746360.1"/>
    </source>
</evidence>
<reference evidence="1" key="1">
    <citation type="submission" date="2020-02" db="EMBL/GenBank/DDBJ databases">
        <title>Genome sequencing of the panga catfish, Pangasius djambal.</title>
        <authorList>
            <person name="Wen M."/>
            <person name="Zahm M."/>
            <person name="Roques C."/>
            <person name="Cabau C."/>
            <person name="Klopp C."/>
            <person name="Donnadieu C."/>
            <person name="Jouanno E."/>
            <person name="Avarre J.-C."/>
            <person name="Campet M."/>
            <person name="Ha T."/>
            <person name="Dugue R."/>
            <person name="Lampietro C."/>
            <person name="Louis A."/>
            <person name="Herpin A."/>
            <person name="Echchiki A."/>
            <person name="Berthelot C."/>
            <person name="Parey E."/>
            <person name="Roest-Crollius H."/>
            <person name="Braasch I."/>
            <person name="Postlethwait J.H."/>
            <person name="Bobe J."/>
            <person name="Montfort J."/>
            <person name="Bouchez O."/>
            <person name="Begum T."/>
            <person name="Schartl M."/>
            <person name="Gustiano R."/>
            <person name="Guiguen Y."/>
        </authorList>
    </citation>
    <scope>NUCLEOTIDE SEQUENCE</scope>
    <source>
        <strain evidence="1">Pdj_M5554</strain>
    </source>
</reference>
<sequence>MKIKRQKHAKKTISFYKYNFGFREPFQILIDGTFCQAALKNKIQIKEQLPKYFMGEVQLCTTKCALKELETLSKDLYGAKLILQRFQIRKCKHKEPVAASQCLLSMLGQTNAHHYFVATQDRELTTALMEIPGVPLIYIILNTMVLDKPSARSVKHVEAVQLGELVSAHHQQSLQSLKAEQGLSKDGEERRGKKRKRKSGNPNPLSCLKKKKKKPMPQQPKGTDGEEKKKRSRHRKRSAAGPSVSVNPNPSSTQS</sequence>
<gene>
    <name evidence="1" type="ORF">PDJAM_G00140940</name>
</gene>
<proteinExistence type="predicted"/>
<name>A0ACC5ZFC8_9TELE</name>